<evidence type="ECO:0000256" key="1">
    <source>
        <dbReference type="ARBA" id="ARBA00022723"/>
    </source>
</evidence>
<protein>
    <submittedName>
        <fullName evidence="4">CBPA1 Carboxypeptidase</fullName>
    </submittedName>
</protein>
<dbReference type="EMBL" id="VYZQ01152919">
    <property type="protein sequence ID" value="NXS23150.1"/>
    <property type="molecule type" value="Genomic_DNA"/>
</dbReference>
<keyword evidence="2" id="KW-0862">Zinc</keyword>
<dbReference type="AlphaFoldDB" id="A0A7L2SP24"/>
<feature type="non-terminal residue" evidence="4">
    <location>
        <position position="1"/>
    </location>
</feature>
<dbReference type="GO" id="GO:0004180">
    <property type="term" value="F:carboxypeptidase activity"/>
    <property type="evidence" value="ECO:0007669"/>
    <property type="project" value="UniProtKB-KW"/>
</dbReference>
<proteinExistence type="predicted"/>
<dbReference type="InterPro" id="IPR003146">
    <property type="entry name" value="M14A_act_pep"/>
</dbReference>
<dbReference type="InterPro" id="IPR036990">
    <property type="entry name" value="M14A-like_propep"/>
</dbReference>
<dbReference type="SUPFAM" id="SSF54897">
    <property type="entry name" value="Protease propeptides/inhibitors"/>
    <property type="match status" value="1"/>
</dbReference>
<keyword evidence="4" id="KW-0121">Carboxypeptidase</keyword>
<sequence>LQLDFWLAPRGLGFPVDIRVPFPSVQPVKAHLEASGVSYSVMIEDVQALVDEEQTEMLRSSRQLPLDTNAFDYQAYHTLDEV</sequence>
<feature type="domain" description="Carboxypeptidase activation peptide" evidence="3">
    <location>
        <begin position="2"/>
        <end position="53"/>
    </location>
</feature>
<reference evidence="4 5" key="1">
    <citation type="submission" date="2019-09" db="EMBL/GenBank/DDBJ databases">
        <title>Bird 10,000 Genomes (B10K) Project - Family phase.</title>
        <authorList>
            <person name="Zhang G."/>
        </authorList>
    </citation>
    <scope>NUCLEOTIDE SEQUENCE [LARGE SCALE GENOMIC DNA]</scope>
    <source>
        <strain evidence="4">B10K-DU-002-82</strain>
    </source>
</reference>
<evidence type="ECO:0000256" key="2">
    <source>
        <dbReference type="ARBA" id="ARBA00022833"/>
    </source>
</evidence>
<comment type="caution">
    <text evidence="4">The sequence shown here is derived from an EMBL/GenBank/DDBJ whole genome shotgun (WGS) entry which is preliminary data.</text>
</comment>
<keyword evidence="4" id="KW-0378">Hydrolase</keyword>
<gene>
    <name evidence="4" type="primary">Cpa1</name>
    <name evidence="4" type="ORF">MYSCRO_R10223</name>
</gene>
<feature type="non-terminal residue" evidence="4">
    <location>
        <position position="82"/>
    </location>
</feature>
<name>A0A7L2SP24_9PASS</name>
<evidence type="ECO:0000313" key="4">
    <source>
        <dbReference type="EMBL" id="NXS23150.1"/>
    </source>
</evidence>
<keyword evidence="4" id="KW-0645">Protease</keyword>
<dbReference type="FunFam" id="3.30.70.340:FF:000001">
    <property type="entry name" value="Carboxypeptidase A5"/>
    <property type="match status" value="1"/>
</dbReference>
<organism evidence="4 5">
    <name type="scientific">Mystacornis crossleyi</name>
    <dbReference type="NCBI Taxonomy" id="98133"/>
    <lineage>
        <taxon>Eukaryota</taxon>
        <taxon>Metazoa</taxon>
        <taxon>Chordata</taxon>
        <taxon>Craniata</taxon>
        <taxon>Vertebrata</taxon>
        <taxon>Euteleostomi</taxon>
        <taxon>Archelosauria</taxon>
        <taxon>Archosauria</taxon>
        <taxon>Dinosauria</taxon>
        <taxon>Saurischia</taxon>
        <taxon>Theropoda</taxon>
        <taxon>Coelurosauria</taxon>
        <taxon>Aves</taxon>
        <taxon>Neognathae</taxon>
        <taxon>Neoaves</taxon>
        <taxon>Telluraves</taxon>
        <taxon>Australaves</taxon>
        <taxon>Passeriformes</taxon>
        <taxon>Sylvioidea</taxon>
        <taxon>Timaliidae</taxon>
        <taxon>Mystacornis</taxon>
    </lineage>
</organism>
<accession>A0A7L2SP24</accession>
<dbReference type="Pfam" id="PF02244">
    <property type="entry name" value="Propep_M14"/>
    <property type="match status" value="1"/>
</dbReference>
<dbReference type="Proteomes" id="UP000537747">
    <property type="component" value="Unassembled WGS sequence"/>
</dbReference>
<keyword evidence="1" id="KW-0479">Metal-binding</keyword>
<dbReference type="Gene3D" id="3.30.70.340">
    <property type="entry name" value="Metallocarboxypeptidase-like"/>
    <property type="match status" value="1"/>
</dbReference>
<evidence type="ECO:0000313" key="5">
    <source>
        <dbReference type="Proteomes" id="UP000537747"/>
    </source>
</evidence>
<evidence type="ECO:0000259" key="3">
    <source>
        <dbReference type="Pfam" id="PF02244"/>
    </source>
</evidence>
<dbReference type="GO" id="GO:0046872">
    <property type="term" value="F:metal ion binding"/>
    <property type="evidence" value="ECO:0007669"/>
    <property type="project" value="UniProtKB-KW"/>
</dbReference>
<dbReference type="OrthoDB" id="3626597at2759"/>
<keyword evidence="5" id="KW-1185">Reference proteome</keyword>